<dbReference type="Proteomes" id="UP000298663">
    <property type="component" value="Chromosome X"/>
</dbReference>
<dbReference type="AlphaFoldDB" id="A0A4V6I8G4"/>
<dbReference type="Gene3D" id="3.50.50.60">
    <property type="entry name" value="FAD/NAD(P)-binding domain"/>
    <property type="match status" value="1"/>
</dbReference>
<evidence type="ECO:0008006" key="3">
    <source>
        <dbReference type="Google" id="ProtNLM"/>
    </source>
</evidence>
<dbReference type="PANTHER" id="PTHR15192">
    <property type="entry name" value="PROTEIN CBG05349"/>
    <property type="match status" value="1"/>
</dbReference>
<protein>
    <recommendedName>
        <fullName evidence="3">FAD/NAD(P)-binding domain-containing protein</fullName>
    </recommendedName>
</protein>
<gene>
    <name evidence="1" type="ORF">L596_005471</name>
</gene>
<dbReference type="PANTHER" id="PTHR15192:SF8">
    <property type="entry name" value="FAD_NAD(P)-BINDING DOMAIN-CONTAINING PROTEIN"/>
    <property type="match status" value="1"/>
</dbReference>
<evidence type="ECO:0000313" key="2">
    <source>
        <dbReference type="Proteomes" id="UP000298663"/>
    </source>
</evidence>
<dbReference type="STRING" id="34508.A0A4V6I8G4"/>
<dbReference type="SUPFAM" id="SSF51905">
    <property type="entry name" value="FAD/NAD(P)-binding domain"/>
    <property type="match status" value="1"/>
</dbReference>
<dbReference type="EMBL" id="CM016762">
    <property type="protein sequence ID" value="TMS38833.1"/>
    <property type="molecule type" value="Genomic_DNA"/>
</dbReference>
<proteinExistence type="predicted"/>
<reference evidence="1 2" key="1">
    <citation type="journal article" date="2015" name="Genome Biol.">
        <title>Comparative genomics of Steinernema reveals deeply conserved gene regulatory networks.</title>
        <authorList>
            <person name="Dillman A.R."/>
            <person name="Macchietto M."/>
            <person name="Porter C.F."/>
            <person name="Rogers A."/>
            <person name="Williams B."/>
            <person name="Antoshechkin I."/>
            <person name="Lee M.M."/>
            <person name="Goodwin Z."/>
            <person name="Lu X."/>
            <person name="Lewis E.E."/>
            <person name="Goodrich-Blair H."/>
            <person name="Stock S.P."/>
            <person name="Adams B.J."/>
            <person name="Sternberg P.W."/>
            <person name="Mortazavi A."/>
        </authorList>
    </citation>
    <scope>NUCLEOTIDE SEQUENCE [LARGE SCALE GENOMIC DNA]</scope>
    <source>
        <strain evidence="1 2">ALL</strain>
    </source>
</reference>
<dbReference type="EMBL" id="AZBU02000001">
    <property type="protein sequence ID" value="TMS38833.1"/>
    <property type="molecule type" value="Genomic_DNA"/>
</dbReference>
<accession>A0A4V6I8G4</accession>
<comment type="caution">
    <text evidence="1">The sequence shown here is derived from an EMBL/GenBank/DDBJ whole genome shotgun (WGS) entry which is preliminary data.</text>
</comment>
<sequence length="285" mass="31805">MQAYADATHVADRVRCFHTVTNLSKCVDEASGQEYWRVFGYSLDGQFVIRCDKVVLACGKNRCKTLKIEGEASEENIVYDVTQLKKFLDRTPLLPLGVAKEIDEFDCFATPTVPYLLEPECDRRVVIVGDGISAADAVLHCLNHDVPVVHVMRRSERQLRSVMLARLSASVYPEYARVFRLMTGKVTDPYYERINCGEVTSLKMPSIAVVRSPQGVEPIPFHVLAACIGRESSLSFFKNLDEFVDYQSVADRSLYAVGSLAGDHFVRYLVGGCLQVAQSLIHADV</sequence>
<dbReference type="InterPro" id="IPR036188">
    <property type="entry name" value="FAD/NAD-bd_sf"/>
</dbReference>
<organism evidence="1 2">
    <name type="scientific">Steinernema carpocapsae</name>
    <name type="common">Entomopathogenic nematode</name>
    <dbReference type="NCBI Taxonomy" id="34508"/>
    <lineage>
        <taxon>Eukaryota</taxon>
        <taxon>Metazoa</taxon>
        <taxon>Ecdysozoa</taxon>
        <taxon>Nematoda</taxon>
        <taxon>Chromadorea</taxon>
        <taxon>Rhabditida</taxon>
        <taxon>Tylenchina</taxon>
        <taxon>Panagrolaimomorpha</taxon>
        <taxon>Strongyloidoidea</taxon>
        <taxon>Steinernematidae</taxon>
        <taxon>Steinernema</taxon>
    </lineage>
</organism>
<evidence type="ECO:0000313" key="1">
    <source>
        <dbReference type="EMBL" id="TMS38833.1"/>
    </source>
</evidence>
<keyword evidence="2" id="KW-1185">Reference proteome</keyword>
<dbReference type="OrthoDB" id="412005at2759"/>
<name>A0A4V6I8G4_STECR</name>
<reference evidence="1 2" key="2">
    <citation type="journal article" date="2019" name="G3 (Bethesda)">
        <title>Hybrid Assembly of the Genome of the Entomopathogenic Nematode Steinernema carpocapsae Identifies the X-Chromosome.</title>
        <authorList>
            <person name="Serra L."/>
            <person name="Macchietto M."/>
            <person name="Macias-Munoz A."/>
            <person name="McGill C.J."/>
            <person name="Rodriguez I.M."/>
            <person name="Rodriguez B."/>
            <person name="Murad R."/>
            <person name="Mortazavi A."/>
        </authorList>
    </citation>
    <scope>NUCLEOTIDE SEQUENCE [LARGE SCALE GENOMIC DNA]</scope>
    <source>
        <strain evidence="1 2">ALL</strain>
    </source>
</reference>
<dbReference type="InterPro" id="IPR029731">
    <property type="entry name" value="OSGIN1/2"/>
</dbReference>